<name>A0A2M8QH82_9CHLR</name>
<evidence type="ECO:0000313" key="7">
    <source>
        <dbReference type="Proteomes" id="UP000230790"/>
    </source>
</evidence>
<feature type="domain" description="Blue (type 1) copper" evidence="5">
    <location>
        <begin position="51"/>
        <end position="170"/>
    </location>
</feature>
<organism evidence="6 7">
    <name type="scientific">Candidatus Thermofonsia Clade 3 bacterium</name>
    <dbReference type="NCBI Taxonomy" id="2364212"/>
    <lineage>
        <taxon>Bacteria</taxon>
        <taxon>Bacillati</taxon>
        <taxon>Chloroflexota</taxon>
        <taxon>Candidatus Thermofontia</taxon>
        <taxon>Candidatus Thermofonsia Clade 3</taxon>
    </lineage>
</organism>
<dbReference type="InterPro" id="IPR006311">
    <property type="entry name" value="TAT_signal"/>
</dbReference>
<dbReference type="PANTHER" id="PTHR38439">
    <property type="entry name" value="AURACYANIN-B"/>
    <property type="match status" value="1"/>
</dbReference>
<reference evidence="6 7" key="1">
    <citation type="submission" date="2017-11" db="EMBL/GenBank/DDBJ databases">
        <title>Evolution of Phototrophy in the Chloroflexi Phylum Driven by Horizontal Gene Transfer.</title>
        <authorList>
            <person name="Ward L.M."/>
            <person name="Hemp J."/>
            <person name="Shih P.M."/>
            <person name="Mcglynn S.E."/>
            <person name="Fischer W."/>
        </authorList>
    </citation>
    <scope>NUCLEOTIDE SEQUENCE [LARGE SCALE GENOMIC DNA]</scope>
    <source>
        <strain evidence="6">JP3_7</strain>
    </source>
</reference>
<dbReference type="GO" id="GO:0005507">
    <property type="term" value="F:copper ion binding"/>
    <property type="evidence" value="ECO:0007669"/>
    <property type="project" value="InterPro"/>
</dbReference>
<dbReference type="PROSITE" id="PS00196">
    <property type="entry name" value="COPPER_BLUE"/>
    <property type="match status" value="1"/>
</dbReference>
<dbReference type="InterPro" id="IPR008972">
    <property type="entry name" value="Cupredoxin"/>
</dbReference>
<evidence type="ECO:0000256" key="2">
    <source>
        <dbReference type="ARBA" id="ARBA00022723"/>
    </source>
</evidence>
<keyword evidence="1" id="KW-0813">Transport</keyword>
<dbReference type="PROSITE" id="PS51318">
    <property type="entry name" value="TAT"/>
    <property type="match status" value="1"/>
</dbReference>
<evidence type="ECO:0000256" key="3">
    <source>
        <dbReference type="ARBA" id="ARBA00022982"/>
    </source>
</evidence>
<dbReference type="AlphaFoldDB" id="A0A2M8QH82"/>
<evidence type="ECO:0000256" key="4">
    <source>
        <dbReference type="ARBA" id="ARBA00023008"/>
    </source>
</evidence>
<dbReference type="InterPro" id="IPR028871">
    <property type="entry name" value="BlueCu_1_BS"/>
</dbReference>
<dbReference type="Gene3D" id="2.60.40.420">
    <property type="entry name" value="Cupredoxins - blue copper proteins"/>
    <property type="match status" value="1"/>
</dbReference>
<evidence type="ECO:0000313" key="6">
    <source>
        <dbReference type="EMBL" id="PJF49112.1"/>
    </source>
</evidence>
<dbReference type="Proteomes" id="UP000230790">
    <property type="component" value="Unassembled WGS sequence"/>
</dbReference>
<evidence type="ECO:0000259" key="5">
    <source>
        <dbReference type="Pfam" id="PF00127"/>
    </source>
</evidence>
<protein>
    <submittedName>
        <fullName evidence="6">Auracyanin</fullName>
    </submittedName>
</protein>
<sequence>MTATHISRRGFLRTVVVTGGLFVGGALVAACGGGESAPTQAPAASGAPVTLEIGSKGDALEYDKTSFEVPAGSKVTLNFKNNASPGSGVYHNWVLVRPGTIDAVAADGIAAGEANDYLKPNDNRVIAHTKLAKEGETVSVTFDAPAPGTYDFLCTFPGHATLMRGKFIVK</sequence>
<keyword evidence="4" id="KW-0186">Copper</keyword>
<evidence type="ECO:0000256" key="1">
    <source>
        <dbReference type="ARBA" id="ARBA00022448"/>
    </source>
</evidence>
<comment type="caution">
    <text evidence="6">The sequence shown here is derived from an EMBL/GenBank/DDBJ whole genome shotgun (WGS) entry which is preliminary data.</text>
</comment>
<dbReference type="SUPFAM" id="SSF49503">
    <property type="entry name" value="Cupredoxins"/>
    <property type="match status" value="1"/>
</dbReference>
<gene>
    <name evidence="6" type="ORF">CUN48_00415</name>
</gene>
<keyword evidence="2" id="KW-0479">Metal-binding</keyword>
<dbReference type="Pfam" id="PF00127">
    <property type="entry name" value="Copper-bind"/>
    <property type="match status" value="1"/>
</dbReference>
<dbReference type="EMBL" id="PGTN01000001">
    <property type="protein sequence ID" value="PJF49112.1"/>
    <property type="molecule type" value="Genomic_DNA"/>
</dbReference>
<dbReference type="GO" id="GO:0009055">
    <property type="term" value="F:electron transfer activity"/>
    <property type="evidence" value="ECO:0007669"/>
    <property type="project" value="InterPro"/>
</dbReference>
<dbReference type="PANTHER" id="PTHR38439:SF2">
    <property type="entry name" value="OUTER MEMBRANE PROTEIN H.8"/>
    <property type="match status" value="1"/>
</dbReference>
<dbReference type="InterPro" id="IPR000923">
    <property type="entry name" value="BlueCu_1"/>
</dbReference>
<proteinExistence type="predicted"/>
<keyword evidence="3" id="KW-0249">Electron transport</keyword>
<dbReference type="InterPro" id="IPR050845">
    <property type="entry name" value="Cu-binding_ET"/>
</dbReference>
<accession>A0A2M8QH82</accession>